<reference evidence="3 4" key="1">
    <citation type="submission" date="2019-06" db="EMBL/GenBank/DDBJ databases">
        <title>A chromosomal-level reference genome of Carpinus fangiana (Coryloideae, Betulaceae).</title>
        <authorList>
            <person name="Yang X."/>
            <person name="Wang Z."/>
            <person name="Zhang L."/>
            <person name="Hao G."/>
            <person name="Liu J."/>
            <person name="Yang Y."/>
        </authorList>
    </citation>
    <scope>NUCLEOTIDE SEQUENCE [LARGE SCALE GENOMIC DNA]</scope>
    <source>
        <strain evidence="3">Cfa_2016G</strain>
        <tissue evidence="3">Leaf</tissue>
    </source>
</reference>
<dbReference type="OrthoDB" id="1930390at2759"/>
<dbReference type="PANTHER" id="PTHR47976:SF15">
    <property type="entry name" value="G-TYPE LECTIN S-RECEPTOR-LIKE SERINE_THREONINE-PROTEIN KINASE RLK1"/>
    <property type="match status" value="1"/>
</dbReference>
<accession>A0A660KMK1</accession>
<dbReference type="PANTHER" id="PTHR47976">
    <property type="entry name" value="G-TYPE LECTIN S-RECEPTOR-LIKE SERINE/THREONINE-PROTEIN KINASE SD2-5"/>
    <property type="match status" value="1"/>
</dbReference>
<dbReference type="AlphaFoldDB" id="A0A660KMK1"/>
<dbReference type="EMBL" id="CM017324">
    <property type="protein sequence ID" value="KAE8037034.1"/>
    <property type="molecule type" value="Genomic_DNA"/>
</dbReference>
<gene>
    <name evidence="3" type="ORF">FH972_009660</name>
</gene>
<keyword evidence="1" id="KW-0732">Signal</keyword>
<organism evidence="3 4">
    <name type="scientific">Carpinus fangiana</name>
    <dbReference type="NCBI Taxonomy" id="176857"/>
    <lineage>
        <taxon>Eukaryota</taxon>
        <taxon>Viridiplantae</taxon>
        <taxon>Streptophyta</taxon>
        <taxon>Embryophyta</taxon>
        <taxon>Tracheophyta</taxon>
        <taxon>Spermatophyta</taxon>
        <taxon>Magnoliopsida</taxon>
        <taxon>eudicotyledons</taxon>
        <taxon>Gunneridae</taxon>
        <taxon>Pentapetalae</taxon>
        <taxon>rosids</taxon>
        <taxon>fabids</taxon>
        <taxon>Fagales</taxon>
        <taxon>Betulaceae</taxon>
        <taxon>Carpinus</taxon>
    </lineage>
</organism>
<dbReference type="InterPro" id="IPR001480">
    <property type="entry name" value="Bulb-type_lectin_dom"/>
</dbReference>
<dbReference type="InterPro" id="IPR051343">
    <property type="entry name" value="G-type_lectin_kinases/EP1-like"/>
</dbReference>
<evidence type="ECO:0000256" key="1">
    <source>
        <dbReference type="ARBA" id="ARBA00022729"/>
    </source>
</evidence>
<evidence type="ECO:0000313" key="4">
    <source>
        <dbReference type="Proteomes" id="UP000327013"/>
    </source>
</evidence>
<proteinExistence type="predicted"/>
<dbReference type="Proteomes" id="UP000327013">
    <property type="component" value="Chromosome 4"/>
</dbReference>
<name>A0A660KMK1_9ROSI</name>
<evidence type="ECO:0000259" key="2">
    <source>
        <dbReference type="PROSITE" id="PS50927"/>
    </source>
</evidence>
<sequence>MFPISVVAQNNGNITIGSSLTATDNSSSWLSPSSNFAFEFHPLSDKNDLFLLSVWFAKIPNKTIVWYAISDMPAPSLRRSKVELITDEGLLLTSPQGEQLWKPDTLIGIVAYGVSAP</sequence>
<dbReference type="PROSITE" id="PS50927">
    <property type="entry name" value="BULB_LECTIN"/>
    <property type="match status" value="1"/>
</dbReference>
<evidence type="ECO:0000313" key="3">
    <source>
        <dbReference type="EMBL" id="KAE8037034.1"/>
    </source>
</evidence>
<protein>
    <recommendedName>
        <fullName evidence="2">Bulb-type lectin domain-containing protein</fullName>
    </recommendedName>
</protein>
<feature type="domain" description="Bulb-type lectin" evidence="2">
    <location>
        <begin position="11"/>
        <end position="117"/>
    </location>
</feature>
<keyword evidence="4" id="KW-1185">Reference proteome</keyword>